<feature type="transmembrane region" description="Helical" evidence="6">
    <location>
        <begin position="439"/>
        <end position="458"/>
    </location>
</feature>
<dbReference type="PANTHER" id="PTHR30572">
    <property type="entry name" value="MEMBRANE COMPONENT OF TRANSPORTER-RELATED"/>
    <property type="match status" value="1"/>
</dbReference>
<dbReference type="InterPro" id="IPR050250">
    <property type="entry name" value="Macrolide_Exporter_MacB"/>
</dbReference>
<dbReference type="RefSeq" id="WP_034245098.1">
    <property type="nucleotide sequence ID" value="NZ_AQRA01000008.1"/>
</dbReference>
<evidence type="ECO:0000313" key="10">
    <source>
        <dbReference type="Proteomes" id="UP000023541"/>
    </source>
</evidence>
<evidence type="ECO:0000259" key="7">
    <source>
        <dbReference type="Pfam" id="PF02687"/>
    </source>
</evidence>
<keyword evidence="3 6" id="KW-0812">Transmembrane</keyword>
<evidence type="ECO:0000256" key="1">
    <source>
        <dbReference type="ARBA" id="ARBA00004651"/>
    </source>
</evidence>
<dbReference type="AlphaFoldDB" id="A0A023BQZ9"/>
<dbReference type="GO" id="GO:0051301">
    <property type="term" value="P:cell division"/>
    <property type="evidence" value="ECO:0007669"/>
    <property type="project" value="UniProtKB-KW"/>
</dbReference>
<accession>A0A023BQZ9</accession>
<feature type="transmembrane region" description="Helical" evidence="6">
    <location>
        <begin position="21"/>
        <end position="42"/>
    </location>
</feature>
<protein>
    <submittedName>
        <fullName evidence="9">Cell division protein FtsX</fullName>
    </submittedName>
</protein>
<feature type="transmembrane region" description="Helical" evidence="6">
    <location>
        <begin position="297"/>
        <end position="318"/>
    </location>
</feature>
<feature type="transmembrane region" description="Helical" evidence="6">
    <location>
        <begin position="772"/>
        <end position="792"/>
    </location>
</feature>
<keyword evidence="10" id="KW-1185">Reference proteome</keyword>
<feature type="domain" description="ABC3 transporter permease C-terminal" evidence="7">
    <location>
        <begin position="302"/>
        <end position="417"/>
    </location>
</feature>
<evidence type="ECO:0000256" key="3">
    <source>
        <dbReference type="ARBA" id="ARBA00022692"/>
    </source>
</evidence>
<evidence type="ECO:0000256" key="5">
    <source>
        <dbReference type="ARBA" id="ARBA00023136"/>
    </source>
</evidence>
<evidence type="ECO:0000259" key="8">
    <source>
        <dbReference type="Pfam" id="PF12704"/>
    </source>
</evidence>
<feature type="transmembrane region" description="Helical" evidence="6">
    <location>
        <begin position="347"/>
        <end position="369"/>
    </location>
</feature>
<evidence type="ECO:0000256" key="2">
    <source>
        <dbReference type="ARBA" id="ARBA00022475"/>
    </source>
</evidence>
<dbReference type="OrthoDB" id="8740261at2"/>
<dbReference type="InterPro" id="IPR003838">
    <property type="entry name" value="ABC3_permease_C"/>
</dbReference>
<dbReference type="eggNOG" id="COG0577">
    <property type="taxonomic scope" value="Bacteria"/>
</dbReference>
<organism evidence="9 10">
    <name type="scientific">Aquimarina atlantica</name>
    <dbReference type="NCBI Taxonomy" id="1317122"/>
    <lineage>
        <taxon>Bacteria</taxon>
        <taxon>Pseudomonadati</taxon>
        <taxon>Bacteroidota</taxon>
        <taxon>Flavobacteriia</taxon>
        <taxon>Flavobacteriales</taxon>
        <taxon>Flavobacteriaceae</taxon>
        <taxon>Aquimarina</taxon>
    </lineage>
</organism>
<feature type="transmembrane region" description="Helical" evidence="6">
    <location>
        <begin position="688"/>
        <end position="711"/>
    </location>
</feature>
<dbReference type="GO" id="GO:0022857">
    <property type="term" value="F:transmembrane transporter activity"/>
    <property type="evidence" value="ECO:0007669"/>
    <property type="project" value="TreeGrafter"/>
</dbReference>
<evidence type="ECO:0000256" key="6">
    <source>
        <dbReference type="SAM" id="Phobius"/>
    </source>
</evidence>
<evidence type="ECO:0000256" key="4">
    <source>
        <dbReference type="ARBA" id="ARBA00022989"/>
    </source>
</evidence>
<dbReference type="Pfam" id="PF12704">
    <property type="entry name" value="MacB_PCD"/>
    <property type="match status" value="1"/>
</dbReference>
<keyword evidence="9" id="KW-0132">Cell division</keyword>
<feature type="domain" description="ABC3 transporter permease C-terminal" evidence="7">
    <location>
        <begin position="690"/>
        <end position="804"/>
    </location>
</feature>
<feature type="transmembrane region" description="Helical" evidence="6">
    <location>
        <begin position="389"/>
        <end position="413"/>
    </location>
</feature>
<evidence type="ECO:0000313" key="9">
    <source>
        <dbReference type="EMBL" id="EZH72490.1"/>
    </source>
</evidence>
<dbReference type="Pfam" id="PF02687">
    <property type="entry name" value="FtsX"/>
    <property type="match status" value="2"/>
</dbReference>
<dbReference type="Proteomes" id="UP000023541">
    <property type="component" value="Unassembled WGS sequence"/>
</dbReference>
<keyword evidence="4 6" id="KW-1133">Transmembrane helix</keyword>
<dbReference type="PANTHER" id="PTHR30572:SF18">
    <property type="entry name" value="ABC-TYPE MACROLIDE FAMILY EXPORT SYSTEM PERMEASE COMPONENT 2"/>
    <property type="match status" value="1"/>
</dbReference>
<dbReference type="STRING" id="1317122.ATO12_23875"/>
<feature type="transmembrane region" description="Helical" evidence="6">
    <location>
        <begin position="732"/>
        <end position="752"/>
    </location>
</feature>
<dbReference type="InterPro" id="IPR025857">
    <property type="entry name" value="MacB_PCD"/>
</dbReference>
<gene>
    <name evidence="9" type="ORF">ATO12_23875</name>
</gene>
<keyword evidence="5 6" id="KW-0472">Membrane</keyword>
<name>A0A023BQZ9_9FLAO</name>
<keyword evidence="9" id="KW-0131">Cell cycle</keyword>
<sequence>MLKNHLKIAWRSLKKQPFFTFLNTFGLAIGMVGGLLISLYIYDELSFDKMFADADRIYRINVDVKFGGNAEEYAEVSAPMAEAMKRDYPQIELATRFRNWGSVFIRKSDTELNIKEVGATYVDTTFFEMFGLDLLVGNTRTALKEPNTLILTKTAAEKHFGINEALGQNMILDNRDTYTVVGVIDDMPENSFIRNHTIFIAMAGNEDAASTEWGNHNYPTFIKLRPGADIKDFDTFLESALRDYVIPGVQKYAPGITEEQFLASGNYLNFSTIALTDIHLHSNRNPELSTNGDIQNVYILSFIALFLIILASVNFMNLSTAHSLKRAKEVGVRKTLGSNKSELIRQFLVESGVISFMSLVLAITMASILVPFFNELAGKEISIPFTNPFFWLILVASVIVLSLFSGSYPAFFMSKFKPIQALKGITENGIGGGKIRNSLVVFQFAISVFLIISTLVVFQQLKFIQNKDLGFTKDQVLIINDVYATENQIASFKEEVQQLAQVKNTSVSGFLPTPSFRSNSTFYREGLKDDHEKAINMNDWSVDFDYVSTLNLEIIAGRDFNRQFSTDSTAMILNESAVAVLGVTPEEALGMRLSSDYEEGEVIFRTVVGVVKDFHYESLRRDINALSLSLNNSPGSMAVKLNAGDFSNTIAQIETIWNRISPGQPFDYYFMDESFNTTYQAEQRLGRIFIIFTILSILIACLGLFGLAAFNAEKRMKEIGVRKVMGASVSQITYRLTIDFLKLVGIAILVSLPLGWFAMSKWLEDFSYRIEISGWVLIMAAFLAVGISILTVSYQSIKAAIANPIKSLRTE</sequence>
<comment type="caution">
    <text evidence="9">The sequence shown here is derived from an EMBL/GenBank/DDBJ whole genome shotgun (WGS) entry which is preliminary data.</text>
</comment>
<comment type="subcellular location">
    <subcellularLocation>
        <location evidence="1">Cell membrane</location>
        <topology evidence="1">Multi-pass membrane protein</topology>
    </subcellularLocation>
</comment>
<proteinExistence type="predicted"/>
<reference evidence="9 10" key="1">
    <citation type="submission" date="2014-04" db="EMBL/GenBank/DDBJ databases">
        <title>Aquimarina sp. 22II-S11-z7 Genome Sequencing.</title>
        <authorList>
            <person name="Lai Q."/>
        </authorList>
    </citation>
    <scope>NUCLEOTIDE SEQUENCE [LARGE SCALE GENOMIC DNA]</scope>
    <source>
        <strain evidence="9 10">22II-S11-z7</strain>
    </source>
</reference>
<keyword evidence="2" id="KW-1003">Cell membrane</keyword>
<dbReference type="EMBL" id="AQRA01000008">
    <property type="protein sequence ID" value="EZH72490.1"/>
    <property type="molecule type" value="Genomic_DNA"/>
</dbReference>
<dbReference type="GO" id="GO:0005886">
    <property type="term" value="C:plasma membrane"/>
    <property type="evidence" value="ECO:0007669"/>
    <property type="project" value="UniProtKB-SubCell"/>
</dbReference>
<feature type="domain" description="MacB-like periplasmic core" evidence="8">
    <location>
        <begin position="20"/>
        <end position="232"/>
    </location>
</feature>